<protein>
    <recommendedName>
        <fullName evidence="2">Phage head-tail adapter protein</fullName>
    </recommendedName>
</protein>
<dbReference type="InterPro" id="IPR038666">
    <property type="entry name" value="SSP1_head-tail_sf"/>
</dbReference>
<dbReference type="Gene3D" id="2.40.10.270">
    <property type="entry name" value="Bacteriophage SPP1 head-tail adaptor protein"/>
    <property type="match status" value="1"/>
</dbReference>
<name>A0A644VKI3_9ZZZZ</name>
<dbReference type="InterPro" id="IPR008767">
    <property type="entry name" value="Phage_SPP1_head-tail_adaptor"/>
</dbReference>
<accession>A0A644VKI3</accession>
<dbReference type="EMBL" id="VSSQ01000336">
    <property type="protein sequence ID" value="MPL91700.1"/>
    <property type="molecule type" value="Genomic_DNA"/>
</dbReference>
<proteinExistence type="predicted"/>
<evidence type="ECO:0000313" key="1">
    <source>
        <dbReference type="EMBL" id="MPL91700.1"/>
    </source>
</evidence>
<dbReference type="AlphaFoldDB" id="A0A644VKI3"/>
<sequence>MVFDRPIIIQKINEDTETWQDYLPCHCRLNKAGYSESQNTGSIKSKAKLAFEVRYCPPLEDIFLNTQLYRIVYKNNNYNIIDYDDFMFKHKTIKLIGESY</sequence>
<comment type="caution">
    <text evidence="1">The sequence shown here is derived from an EMBL/GenBank/DDBJ whole genome shotgun (WGS) entry which is preliminary data.</text>
</comment>
<evidence type="ECO:0008006" key="2">
    <source>
        <dbReference type="Google" id="ProtNLM"/>
    </source>
</evidence>
<reference evidence="1" key="1">
    <citation type="submission" date="2019-08" db="EMBL/GenBank/DDBJ databases">
        <authorList>
            <person name="Kucharzyk K."/>
            <person name="Murdoch R.W."/>
            <person name="Higgins S."/>
            <person name="Loffler F."/>
        </authorList>
    </citation>
    <scope>NUCLEOTIDE SEQUENCE</scope>
</reference>
<dbReference type="Pfam" id="PF05521">
    <property type="entry name" value="Phage_HCP"/>
    <property type="match status" value="1"/>
</dbReference>
<organism evidence="1">
    <name type="scientific">bioreactor metagenome</name>
    <dbReference type="NCBI Taxonomy" id="1076179"/>
    <lineage>
        <taxon>unclassified sequences</taxon>
        <taxon>metagenomes</taxon>
        <taxon>ecological metagenomes</taxon>
    </lineage>
</organism>
<gene>
    <name evidence="1" type="ORF">SDC9_37776</name>
</gene>